<keyword evidence="1" id="KW-0966">Cell projection</keyword>
<dbReference type="InterPro" id="IPR035924">
    <property type="entry name" value="FlaG-like_sf"/>
</dbReference>
<proteinExistence type="predicted"/>
<protein>
    <submittedName>
        <fullName evidence="1">Flagellar protein FlaG</fullName>
    </submittedName>
</protein>
<evidence type="ECO:0000313" key="2">
    <source>
        <dbReference type="Proteomes" id="UP001549104"/>
    </source>
</evidence>
<dbReference type="SUPFAM" id="SSF160214">
    <property type="entry name" value="FlaG-like"/>
    <property type="match status" value="1"/>
</dbReference>
<gene>
    <name evidence="1" type="ORF">ABIC55_000903</name>
</gene>
<dbReference type="PANTHER" id="PTHR37166:SF1">
    <property type="entry name" value="PROTEIN FLAG"/>
    <property type="match status" value="1"/>
</dbReference>
<dbReference type="Proteomes" id="UP001549104">
    <property type="component" value="Unassembled WGS sequence"/>
</dbReference>
<organism evidence="1 2">
    <name type="scientific">Sporosarcina psychrophila</name>
    <name type="common">Bacillus psychrophilus</name>
    <dbReference type="NCBI Taxonomy" id="1476"/>
    <lineage>
        <taxon>Bacteria</taxon>
        <taxon>Bacillati</taxon>
        <taxon>Bacillota</taxon>
        <taxon>Bacilli</taxon>
        <taxon>Bacillales</taxon>
        <taxon>Caryophanaceae</taxon>
        <taxon>Sporosarcina</taxon>
    </lineage>
</organism>
<dbReference type="PANTHER" id="PTHR37166">
    <property type="entry name" value="PROTEIN FLAG"/>
    <property type="match status" value="1"/>
</dbReference>
<dbReference type="Pfam" id="PF03646">
    <property type="entry name" value="FlaG"/>
    <property type="match status" value="1"/>
</dbReference>
<sequence>MVSRMDGGAVVNQVNVLAEKMAPDREVSVVQVQAIQEKVQQKAGNEQQLPADKAKQMTDSMNTFLESANTQLRFKFHEKLNEYYVTIVDSTTDEVIREIPSKKLLDIHAAMREFVGLLVDRKI</sequence>
<name>A0ABV2K6Y3_SPOPS</name>
<dbReference type="NCBIfam" id="NF005834">
    <property type="entry name" value="PRK07738.1"/>
    <property type="match status" value="1"/>
</dbReference>
<keyword evidence="1" id="KW-0282">Flagellum</keyword>
<dbReference type="Gene3D" id="3.30.160.170">
    <property type="entry name" value="FlaG-like"/>
    <property type="match status" value="1"/>
</dbReference>
<keyword evidence="2" id="KW-1185">Reference proteome</keyword>
<dbReference type="InterPro" id="IPR005186">
    <property type="entry name" value="FlaG"/>
</dbReference>
<evidence type="ECO:0000313" key="1">
    <source>
        <dbReference type="EMBL" id="MET3655819.1"/>
    </source>
</evidence>
<dbReference type="EMBL" id="JBEPME010000001">
    <property type="protein sequence ID" value="MET3655819.1"/>
    <property type="molecule type" value="Genomic_DNA"/>
</dbReference>
<dbReference type="RefSeq" id="WP_354312323.1">
    <property type="nucleotide sequence ID" value="NZ_JBEPME010000001.1"/>
</dbReference>
<keyword evidence="1" id="KW-0969">Cilium</keyword>
<reference evidence="1 2" key="1">
    <citation type="submission" date="2024-06" db="EMBL/GenBank/DDBJ databases">
        <title>Sorghum-associated microbial communities from plants grown in Nebraska, USA.</title>
        <authorList>
            <person name="Schachtman D."/>
        </authorList>
    </citation>
    <scope>NUCLEOTIDE SEQUENCE [LARGE SCALE GENOMIC DNA]</scope>
    <source>
        <strain evidence="1 2">1288</strain>
    </source>
</reference>
<accession>A0ABV2K6Y3</accession>
<comment type="caution">
    <text evidence="1">The sequence shown here is derived from an EMBL/GenBank/DDBJ whole genome shotgun (WGS) entry which is preliminary data.</text>
</comment>